<dbReference type="GO" id="GO:0016301">
    <property type="term" value="F:kinase activity"/>
    <property type="evidence" value="ECO:0007669"/>
    <property type="project" value="UniProtKB-KW"/>
</dbReference>
<accession>Q82Y67</accession>
<keyword evidence="22" id="KW-0418">Kinase</keyword>
<evidence type="ECO:0000256" key="15">
    <source>
        <dbReference type="ARBA" id="ARBA00048238"/>
    </source>
</evidence>
<keyword evidence="22" id="KW-0808">Transferase</keyword>
<dbReference type="PhylomeDB" id="Q82Y67"/>
<dbReference type="InterPro" id="IPR004443">
    <property type="entry name" value="YjeF_N_dom"/>
</dbReference>
<comment type="cofactor">
    <cofactor evidence="18 19">
        <name>K(+)</name>
        <dbReference type="ChEBI" id="CHEBI:29103"/>
    </cofactor>
    <text evidence="18 19">Binds 1 potassium ion per subunit.</text>
</comment>
<dbReference type="InterPro" id="IPR017953">
    <property type="entry name" value="Carbohydrate_kinase_pred_CS"/>
</dbReference>
<feature type="binding site" evidence="17">
    <location>
        <position position="259"/>
    </location>
    <ligand>
        <name>(6S)-NADPHX</name>
        <dbReference type="ChEBI" id="CHEBI:64076"/>
    </ligand>
</feature>
<dbReference type="PROSITE" id="PS51385">
    <property type="entry name" value="YJEF_N"/>
    <property type="match status" value="1"/>
</dbReference>
<dbReference type="Pfam" id="PF01256">
    <property type="entry name" value="Carb_kinase"/>
    <property type="match status" value="1"/>
</dbReference>
<reference evidence="22 23" key="1">
    <citation type="journal article" date="2003" name="J. Bacteriol.">
        <title>Complete genome sequence of the ammonia-oxidizing bacterium and obligate chemolithoautotroph Nitrosomonas europaea.</title>
        <authorList>
            <person name="Chain P."/>
            <person name="Lamerdin J."/>
            <person name="Larimer F."/>
            <person name="Regala W."/>
            <person name="Land M."/>
            <person name="Hauser L."/>
            <person name="Hooper A."/>
            <person name="Klotz M."/>
            <person name="Norton J."/>
            <person name="Sayavedra-Soto L."/>
            <person name="Arciero D."/>
            <person name="Hommes N."/>
            <person name="Whittaker M."/>
            <person name="Arp D."/>
        </authorList>
    </citation>
    <scope>NUCLEOTIDE SEQUENCE [LARGE SCALE GENOMIC DNA]</scope>
    <source>
        <strain evidence="23">ATCC 19718 / CIP 103999 / KCTC 2705 / NBRC 14298</strain>
    </source>
</reference>
<gene>
    <name evidence="18" type="primary">nnrE</name>
    <name evidence="17" type="synonym">nnrD</name>
    <name evidence="22" type="ordered locus">NE0020</name>
</gene>
<dbReference type="CDD" id="cd01171">
    <property type="entry name" value="YXKO-related"/>
    <property type="match status" value="1"/>
</dbReference>
<evidence type="ECO:0000256" key="11">
    <source>
        <dbReference type="ARBA" id="ARBA00023235"/>
    </source>
</evidence>
<evidence type="ECO:0000256" key="5">
    <source>
        <dbReference type="ARBA" id="ARBA00022723"/>
    </source>
</evidence>
<dbReference type="InterPro" id="IPR036652">
    <property type="entry name" value="YjeF_N_dom_sf"/>
</dbReference>
<dbReference type="InterPro" id="IPR029056">
    <property type="entry name" value="Ribokinase-like"/>
</dbReference>
<dbReference type="Proteomes" id="UP000001416">
    <property type="component" value="Chromosome"/>
</dbReference>
<feature type="binding site" evidence="18">
    <location>
        <position position="140"/>
    </location>
    <ligand>
        <name>(6S)-NADPHX</name>
        <dbReference type="ChEBI" id="CHEBI:64076"/>
    </ligand>
</feature>
<evidence type="ECO:0000256" key="4">
    <source>
        <dbReference type="ARBA" id="ARBA00009524"/>
    </source>
</evidence>
<evidence type="ECO:0000256" key="10">
    <source>
        <dbReference type="ARBA" id="ARBA00023027"/>
    </source>
</evidence>
<feature type="binding site" evidence="17">
    <location>
        <position position="437"/>
    </location>
    <ligand>
        <name>(6S)-NADPHX</name>
        <dbReference type="ChEBI" id="CHEBI:64076"/>
    </ligand>
</feature>
<comment type="cofactor">
    <cofactor evidence="17">
        <name>Mg(2+)</name>
        <dbReference type="ChEBI" id="CHEBI:18420"/>
    </cofactor>
</comment>
<keyword evidence="13" id="KW-0511">Multifunctional enzyme</keyword>
<dbReference type="HAMAP" id="MF_01965">
    <property type="entry name" value="NADHX_dehydratase"/>
    <property type="match status" value="1"/>
</dbReference>
<evidence type="ECO:0000256" key="6">
    <source>
        <dbReference type="ARBA" id="ARBA00022741"/>
    </source>
</evidence>
<evidence type="ECO:0000256" key="1">
    <source>
        <dbReference type="ARBA" id="ARBA00000013"/>
    </source>
</evidence>
<evidence type="ECO:0000256" key="17">
    <source>
        <dbReference type="HAMAP-Rule" id="MF_01965"/>
    </source>
</evidence>
<evidence type="ECO:0000256" key="7">
    <source>
        <dbReference type="ARBA" id="ARBA00022840"/>
    </source>
</evidence>
<evidence type="ECO:0000256" key="2">
    <source>
        <dbReference type="ARBA" id="ARBA00000909"/>
    </source>
</evidence>
<comment type="function">
    <text evidence="14 19">Bifunctional enzyme that catalyzes the epimerization of the S- and R-forms of NAD(P)HX and the dehydration of the S-form of NAD(P)HX at the expense of ADP, which is converted to AMP. This allows the repair of both epimers of NAD(P)HX, a damaged form of NAD(P)H that is a result of enzymatic or heat-dependent hydration.</text>
</comment>
<evidence type="ECO:0000256" key="14">
    <source>
        <dbReference type="ARBA" id="ARBA00025153"/>
    </source>
</evidence>
<keyword evidence="12 17" id="KW-0456">Lyase</keyword>
<feature type="domain" description="YjeF C-terminal" evidence="20">
    <location>
        <begin position="224"/>
        <end position="497"/>
    </location>
</feature>
<evidence type="ECO:0000259" key="20">
    <source>
        <dbReference type="PROSITE" id="PS51383"/>
    </source>
</evidence>
<dbReference type="GO" id="GO:0110051">
    <property type="term" value="P:metabolite repair"/>
    <property type="evidence" value="ECO:0007669"/>
    <property type="project" value="TreeGrafter"/>
</dbReference>
<evidence type="ECO:0000256" key="13">
    <source>
        <dbReference type="ARBA" id="ARBA00023268"/>
    </source>
</evidence>
<keyword evidence="9 18" id="KW-0630">Potassium</keyword>
<evidence type="ECO:0000256" key="18">
    <source>
        <dbReference type="HAMAP-Rule" id="MF_01966"/>
    </source>
</evidence>
<comment type="catalytic activity">
    <reaction evidence="16 17 19">
        <text>(6S)-NADPHX + ADP = AMP + phosphate + NADPH + H(+)</text>
        <dbReference type="Rhea" id="RHEA:32235"/>
        <dbReference type="ChEBI" id="CHEBI:15378"/>
        <dbReference type="ChEBI" id="CHEBI:43474"/>
        <dbReference type="ChEBI" id="CHEBI:57783"/>
        <dbReference type="ChEBI" id="CHEBI:64076"/>
        <dbReference type="ChEBI" id="CHEBI:456215"/>
        <dbReference type="ChEBI" id="CHEBI:456216"/>
        <dbReference type="EC" id="4.2.1.136"/>
    </reaction>
</comment>
<dbReference type="eggNOG" id="COG0062">
    <property type="taxonomic scope" value="Bacteria"/>
</dbReference>
<evidence type="ECO:0000256" key="3">
    <source>
        <dbReference type="ARBA" id="ARBA00006001"/>
    </source>
</evidence>
<proteinExistence type="inferred from homology"/>
<evidence type="ECO:0000313" key="23">
    <source>
        <dbReference type="Proteomes" id="UP000001416"/>
    </source>
</evidence>
<feature type="domain" description="YjeF N-terminal" evidence="21">
    <location>
        <begin position="7"/>
        <end position="215"/>
    </location>
</feature>
<evidence type="ECO:0000256" key="12">
    <source>
        <dbReference type="ARBA" id="ARBA00023239"/>
    </source>
</evidence>
<evidence type="ECO:0000259" key="21">
    <source>
        <dbReference type="PROSITE" id="PS51385"/>
    </source>
</evidence>
<comment type="caution">
    <text evidence="18">Lacks conserved residue(s) required for the propagation of feature annotation.</text>
</comment>
<comment type="function">
    <text evidence="17">Catalyzes the dehydration of the S-form of NAD(P)HX at the expense of ADP, which is converted to AMP. Together with NAD(P)HX epimerase, which catalyzes the epimerization of the S- and R-forms, the enzyme allows the repair of both epimers of NAD(P)HX, a damaged form of NAD(P)H that is a result of enzymatic or heat-dependent hydration.</text>
</comment>
<evidence type="ECO:0000256" key="9">
    <source>
        <dbReference type="ARBA" id="ARBA00022958"/>
    </source>
</evidence>
<keyword evidence="7 17" id="KW-0067">ATP-binding</keyword>
<dbReference type="InterPro" id="IPR000631">
    <property type="entry name" value="CARKD"/>
</dbReference>
<evidence type="ECO:0000313" key="22">
    <source>
        <dbReference type="EMBL" id="CAD83931.1"/>
    </source>
</evidence>
<dbReference type="HOGENOM" id="CLU_024853_4_3_4"/>
<dbReference type="PROSITE" id="PS01050">
    <property type="entry name" value="YJEF_C_2"/>
    <property type="match status" value="1"/>
</dbReference>
<dbReference type="HAMAP" id="MF_01966">
    <property type="entry name" value="NADHX_epimerase"/>
    <property type="match status" value="1"/>
</dbReference>
<dbReference type="PANTHER" id="PTHR12592:SF0">
    <property type="entry name" value="ATP-DEPENDENT (S)-NAD(P)H-HYDRATE DEHYDRATASE"/>
    <property type="match status" value="1"/>
</dbReference>
<feature type="binding site" evidence="17">
    <location>
        <position position="370"/>
    </location>
    <ligand>
        <name>(6S)-NADPHX</name>
        <dbReference type="ChEBI" id="CHEBI:64076"/>
    </ligand>
</feature>
<keyword evidence="23" id="KW-1185">Reference proteome</keyword>
<keyword evidence="5 18" id="KW-0479">Metal-binding</keyword>
<comment type="catalytic activity">
    <reaction evidence="2 18 19">
        <text>(6R)-NADPHX = (6S)-NADPHX</text>
        <dbReference type="Rhea" id="RHEA:32227"/>
        <dbReference type="ChEBI" id="CHEBI:64076"/>
        <dbReference type="ChEBI" id="CHEBI:64077"/>
        <dbReference type="EC" id="5.1.99.6"/>
    </reaction>
</comment>
<feature type="binding site" evidence="17">
    <location>
        <position position="436"/>
    </location>
    <ligand>
        <name>AMP</name>
        <dbReference type="ChEBI" id="CHEBI:456215"/>
    </ligand>
</feature>
<evidence type="ECO:0000256" key="16">
    <source>
        <dbReference type="ARBA" id="ARBA00049209"/>
    </source>
</evidence>
<dbReference type="InterPro" id="IPR030677">
    <property type="entry name" value="Nnr"/>
</dbReference>
<dbReference type="Pfam" id="PF03853">
    <property type="entry name" value="YjeF_N"/>
    <property type="match status" value="1"/>
</dbReference>
<dbReference type="RefSeq" id="WP_011110672.1">
    <property type="nucleotide sequence ID" value="NC_004757.1"/>
</dbReference>
<keyword evidence="8 17" id="KW-0521">NADP</keyword>
<keyword evidence="11 18" id="KW-0413">Isomerase</keyword>
<name>Q82Y67_NITEU</name>
<feature type="binding site" evidence="18">
    <location>
        <position position="61"/>
    </location>
    <ligand>
        <name>K(+)</name>
        <dbReference type="ChEBI" id="CHEBI:29103"/>
    </ligand>
</feature>
<protein>
    <recommendedName>
        <fullName evidence="19">Bifunctional NAD(P)H-hydrate repair enzyme</fullName>
    </recommendedName>
    <alternativeName>
        <fullName evidence="19">Nicotinamide nucleotide repair protein</fullName>
    </alternativeName>
    <domain>
        <recommendedName>
            <fullName evidence="19">ADP-dependent (S)-NAD(P)H-hydrate dehydratase</fullName>
            <ecNumber evidence="19">4.2.1.136</ecNumber>
        </recommendedName>
        <alternativeName>
            <fullName evidence="19">ADP-dependent NAD(P)HX dehydratase</fullName>
        </alternativeName>
    </domain>
    <domain>
        <recommendedName>
            <fullName evidence="19">NAD(P)H-hydrate epimerase</fullName>
            <ecNumber evidence="19">5.1.99.6</ecNumber>
        </recommendedName>
    </domain>
</protein>
<dbReference type="AlphaFoldDB" id="Q82Y67"/>
<feature type="binding site" evidence="18">
    <location>
        <begin position="60"/>
        <end position="64"/>
    </location>
    <ligand>
        <name>(6S)-NADPHX</name>
        <dbReference type="ChEBI" id="CHEBI:64076"/>
    </ligand>
</feature>
<feature type="binding site" evidence="17">
    <location>
        <begin position="407"/>
        <end position="411"/>
    </location>
    <ligand>
        <name>AMP</name>
        <dbReference type="ChEBI" id="CHEBI:456215"/>
    </ligand>
</feature>
<comment type="subunit">
    <text evidence="17">Homotetramer.</text>
</comment>
<keyword evidence="6 17" id="KW-0547">Nucleotide-binding</keyword>
<dbReference type="PROSITE" id="PS51383">
    <property type="entry name" value="YJEF_C_3"/>
    <property type="match status" value="1"/>
</dbReference>
<comment type="similarity">
    <text evidence="4 19">In the C-terminal section; belongs to the NnrD/CARKD family.</text>
</comment>
<evidence type="ECO:0000256" key="8">
    <source>
        <dbReference type="ARBA" id="ARBA00022857"/>
    </source>
</evidence>
<evidence type="ECO:0000256" key="19">
    <source>
        <dbReference type="PIRNR" id="PIRNR017184"/>
    </source>
</evidence>
<dbReference type="GO" id="GO:0005524">
    <property type="term" value="F:ATP binding"/>
    <property type="evidence" value="ECO:0007669"/>
    <property type="project" value="UniProtKB-UniRule"/>
</dbReference>
<dbReference type="GO" id="GO:0046496">
    <property type="term" value="P:nicotinamide nucleotide metabolic process"/>
    <property type="evidence" value="ECO:0007669"/>
    <property type="project" value="UniProtKB-UniRule"/>
</dbReference>
<dbReference type="EC" id="5.1.99.6" evidence="19"/>
<feature type="binding site" evidence="17">
    <location>
        <position position="317"/>
    </location>
    <ligand>
        <name>(6S)-NADPHX</name>
        <dbReference type="ChEBI" id="CHEBI:64076"/>
    </ligand>
</feature>
<dbReference type="GO" id="GO:0052856">
    <property type="term" value="F:NAD(P)HX epimerase activity"/>
    <property type="evidence" value="ECO:0007669"/>
    <property type="project" value="UniProtKB-UniRule"/>
</dbReference>
<dbReference type="KEGG" id="neu:NE0020"/>
<comment type="catalytic activity">
    <reaction evidence="15 17 19">
        <text>(6S)-NADHX + ADP = AMP + phosphate + NADH + H(+)</text>
        <dbReference type="Rhea" id="RHEA:32223"/>
        <dbReference type="ChEBI" id="CHEBI:15378"/>
        <dbReference type="ChEBI" id="CHEBI:43474"/>
        <dbReference type="ChEBI" id="CHEBI:57945"/>
        <dbReference type="ChEBI" id="CHEBI:64074"/>
        <dbReference type="ChEBI" id="CHEBI:456215"/>
        <dbReference type="ChEBI" id="CHEBI:456216"/>
        <dbReference type="EC" id="4.2.1.136"/>
    </reaction>
</comment>
<feature type="binding site" evidence="18">
    <location>
        <position position="123"/>
    </location>
    <ligand>
        <name>K(+)</name>
        <dbReference type="ChEBI" id="CHEBI:29103"/>
    </ligand>
</feature>
<feature type="binding site" evidence="18">
    <location>
        <position position="161"/>
    </location>
    <ligand>
        <name>K(+)</name>
        <dbReference type="ChEBI" id="CHEBI:29103"/>
    </ligand>
</feature>
<dbReference type="GO" id="GO:0052855">
    <property type="term" value="F:ADP-dependent NAD(P)H-hydrate dehydratase activity"/>
    <property type="evidence" value="ECO:0007669"/>
    <property type="project" value="UniProtKB-UniRule"/>
</dbReference>
<feature type="binding site" evidence="18">
    <location>
        <position position="158"/>
    </location>
    <ligand>
        <name>(6S)-NADPHX</name>
        <dbReference type="ChEBI" id="CHEBI:64076"/>
    </ligand>
</feature>
<comment type="catalytic activity">
    <reaction evidence="1 18 19">
        <text>(6R)-NADHX = (6S)-NADHX</text>
        <dbReference type="Rhea" id="RHEA:32215"/>
        <dbReference type="ChEBI" id="CHEBI:64074"/>
        <dbReference type="ChEBI" id="CHEBI:64075"/>
        <dbReference type="EC" id="5.1.99.6"/>
    </reaction>
</comment>
<dbReference type="OrthoDB" id="9806925at2"/>
<dbReference type="eggNOG" id="COG0063">
    <property type="taxonomic scope" value="Bacteria"/>
</dbReference>
<dbReference type="SUPFAM" id="SSF53613">
    <property type="entry name" value="Ribokinase-like"/>
    <property type="match status" value="1"/>
</dbReference>
<dbReference type="EC" id="4.2.1.136" evidence="19"/>
<dbReference type="PIRSF" id="PIRSF017184">
    <property type="entry name" value="Nnr"/>
    <property type="match status" value="1"/>
</dbReference>
<dbReference type="SUPFAM" id="SSF64153">
    <property type="entry name" value="YjeF N-terminal domain-like"/>
    <property type="match status" value="1"/>
</dbReference>
<comment type="similarity">
    <text evidence="3 19">In the N-terminal section; belongs to the NnrE/AIBP family.</text>
</comment>
<dbReference type="Gene3D" id="3.40.50.10260">
    <property type="entry name" value="YjeF N-terminal domain"/>
    <property type="match status" value="1"/>
</dbReference>
<dbReference type="NCBIfam" id="TIGR00197">
    <property type="entry name" value="yjeF_nterm"/>
    <property type="match status" value="1"/>
</dbReference>
<dbReference type="NCBIfam" id="TIGR00196">
    <property type="entry name" value="yjeF_cterm"/>
    <property type="match status" value="1"/>
</dbReference>
<comment type="function">
    <text evidence="18">Catalyzes the epimerization of the S- and R-forms of NAD(P)HX, a damaged form of NAD(P)H that is a result of enzymatic or heat-dependent hydration. This is a prerequisite for the S-specific NAD(P)H-hydrate dehydratase to allow the repair of both epimers of NAD(P)HX.</text>
</comment>
<keyword evidence="10 17" id="KW-0520">NAD</keyword>
<sequence>MNTRPIYTTAEIRKIESLVLSVPHSPPLMEKAGLAAAKVAHTRLLTDDKQRILILAGPGNNGGDALVAARHLREWGRQVTLVLTGEAERLPQDARQALEQWQSAGGTVIPELPDGGQWDAAIDGLFGIGLNETRLLAESYRQLIRQINQLNLPVLALDIPSGLLSDSGRVPDVAVKAAITTTFIALKPGLLTHDGCDYCGEIVVCDLELDVAALIPPQNWLLDRAGIVQRLPSPRRANSHKGTYGRLGILGGATGMIGAALLTGRAALKLGAGRVYLGLLAQDDVPVVDPVQPELMLRSPSDFFNPDFLEGLVIGPGFGSEIAACICLERALQTCLPLVLDADALNLIAQHTELSSALQARKAPAILTPHPAEAARLLNTSVTEIQRNRLEAARNLARKFNCAVVLKGAGSICAFPNGHCHFNTSGNPGLSSAGTGDVLSGFLGALLVQGLLPENALLLAVYLHGAAADVLLKQQNGPLGMVASEIIPAARNLLNCWIEEENPGW</sequence>
<dbReference type="EMBL" id="AL954747">
    <property type="protein sequence ID" value="CAD83931.1"/>
    <property type="molecule type" value="Genomic_DNA"/>
</dbReference>
<dbReference type="STRING" id="228410.NE0020"/>
<dbReference type="PANTHER" id="PTHR12592">
    <property type="entry name" value="ATP-DEPENDENT (S)-NAD(P)H-HYDRATE DEHYDRATASE FAMILY MEMBER"/>
    <property type="match status" value="1"/>
</dbReference>
<dbReference type="Gene3D" id="3.40.1190.20">
    <property type="match status" value="1"/>
</dbReference>
<organism evidence="22 23">
    <name type="scientific">Nitrosomonas europaea (strain ATCC 19718 / CIP 103999 / KCTC 2705 / NBRC 14298)</name>
    <dbReference type="NCBI Taxonomy" id="228410"/>
    <lineage>
        <taxon>Bacteria</taxon>
        <taxon>Pseudomonadati</taxon>
        <taxon>Pseudomonadota</taxon>
        <taxon>Betaproteobacteria</taxon>
        <taxon>Nitrosomonadales</taxon>
        <taxon>Nitrosomonadaceae</taxon>
        <taxon>Nitrosomonas</taxon>
    </lineage>
</organism>
<comment type="similarity">
    <text evidence="17">Belongs to the NnrD/CARKD family.</text>
</comment>
<comment type="similarity">
    <text evidence="18">Belongs to the NnrE/AIBP family.</text>
</comment>
<dbReference type="GeneID" id="87103227"/>
<dbReference type="GO" id="GO:0046872">
    <property type="term" value="F:metal ion binding"/>
    <property type="evidence" value="ECO:0007669"/>
    <property type="project" value="UniProtKB-UniRule"/>
</dbReference>